<dbReference type="EMBL" id="KN824284">
    <property type="protein sequence ID" value="KIM30635.1"/>
    <property type="molecule type" value="Genomic_DNA"/>
</dbReference>
<gene>
    <name evidence="4" type="ORF">M408DRAFT_328171</name>
</gene>
<sequence length="275" mass="29809">MDTRDSRIASSQNFDSALPSYETMIVQSLEHVGGNRGAAPKEIFNYMSNHWPLIPNFRPSASQALAKALKRGRLLKQGSLYTLNPAWTGGHTTPDSTQPPRHIAKRPASTFSPRSPPPNEHVILTEELESTPGTPPAAATAATAAHFSPESKAVAQAIVSLLRPMIGDIKELAESQSHHADGHRTESSDSACHGIIATGLDEEDTTTWATGLIHQQHILSSSSDHSSQTNHLQSPLPLVIPCDDSETRIPSSEAHRSLLNNLENLSAYLRHVHTQ</sequence>
<evidence type="ECO:0000313" key="4">
    <source>
        <dbReference type="EMBL" id="KIM30635.1"/>
    </source>
</evidence>
<proteinExistence type="predicted"/>
<dbReference type="AlphaFoldDB" id="A0A0C3B1G7"/>
<dbReference type="InterPro" id="IPR005818">
    <property type="entry name" value="Histone_H1/H5_H15"/>
</dbReference>
<evidence type="ECO:0000313" key="5">
    <source>
        <dbReference type="Proteomes" id="UP000054097"/>
    </source>
</evidence>
<dbReference type="OrthoDB" id="5863171at2759"/>
<dbReference type="Proteomes" id="UP000054097">
    <property type="component" value="Unassembled WGS sequence"/>
</dbReference>
<feature type="region of interest" description="Disordered" evidence="2">
    <location>
        <begin position="86"/>
        <end position="120"/>
    </location>
</feature>
<dbReference type="GO" id="GO:0006334">
    <property type="term" value="P:nucleosome assembly"/>
    <property type="evidence" value="ECO:0007669"/>
    <property type="project" value="InterPro"/>
</dbReference>
<reference evidence="4 5" key="1">
    <citation type="submission" date="2014-04" db="EMBL/GenBank/DDBJ databases">
        <authorList>
            <consortium name="DOE Joint Genome Institute"/>
            <person name="Kuo A."/>
            <person name="Zuccaro A."/>
            <person name="Kohler A."/>
            <person name="Nagy L.G."/>
            <person name="Floudas D."/>
            <person name="Copeland A."/>
            <person name="Barry K.W."/>
            <person name="Cichocki N."/>
            <person name="Veneault-Fourrey C."/>
            <person name="LaButti K."/>
            <person name="Lindquist E.A."/>
            <person name="Lipzen A."/>
            <person name="Lundell T."/>
            <person name="Morin E."/>
            <person name="Murat C."/>
            <person name="Sun H."/>
            <person name="Tunlid A."/>
            <person name="Henrissat B."/>
            <person name="Grigoriev I.V."/>
            <person name="Hibbett D.S."/>
            <person name="Martin F."/>
            <person name="Nordberg H.P."/>
            <person name="Cantor M.N."/>
            <person name="Hua S.X."/>
        </authorList>
    </citation>
    <scope>NUCLEOTIDE SEQUENCE [LARGE SCALE GENOMIC DNA]</scope>
    <source>
        <strain evidence="4 5">MAFF 305830</strain>
    </source>
</reference>
<dbReference type="STRING" id="933852.A0A0C3B1G7"/>
<evidence type="ECO:0000259" key="3">
    <source>
        <dbReference type="PROSITE" id="PS51504"/>
    </source>
</evidence>
<dbReference type="SUPFAM" id="SSF46785">
    <property type="entry name" value="Winged helix' DNA-binding domain"/>
    <property type="match status" value="1"/>
</dbReference>
<evidence type="ECO:0000256" key="1">
    <source>
        <dbReference type="ARBA" id="ARBA00020833"/>
    </source>
</evidence>
<dbReference type="InterPro" id="IPR036388">
    <property type="entry name" value="WH-like_DNA-bd_sf"/>
</dbReference>
<dbReference type="HOGENOM" id="CLU_1012526_0_0_1"/>
<dbReference type="GO" id="GO:0000786">
    <property type="term" value="C:nucleosome"/>
    <property type="evidence" value="ECO:0007669"/>
    <property type="project" value="InterPro"/>
</dbReference>
<organism evidence="4 5">
    <name type="scientific">Serendipita vermifera MAFF 305830</name>
    <dbReference type="NCBI Taxonomy" id="933852"/>
    <lineage>
        <taxon>Eukaryota</taxon>
        <taxon>Fungi</taxon>
        <taxon>Dikarya</taxon>
        <taxon>Basidiomycota</taxon>
        <taxon>Agaricomycotina</taxon>
        <taxon>Agaricomycetes</taxon>
        <taxon>Sebacinales</taxon>
        <taxon>Serendipitaceae</taxon>
        <taxon>Serendipita</taxon>
    </lineage>
</organism>
<dbReference type="GO" id="GO:0003677">
    <property type="term" value="F:DNA binding"/>
    <property type="evidence" value="ECO:0007669"/>
    <property type="project" value="InterPro"/>
</dbReference>
<evidence type="ECO:0000256" key="2">
    <source>
        <dbReference type="SAM" id="MobiDB-lite"/>
    </source>
</evidence>
<name>A0A0C3B1G7_SERVB</name>
<feature type="compositionally biased region" description="Polar residues" evidence="2">
    <location>
        <begin position="90"/>
        <end position="99"/>
    </location>
</feature>
<feature type="domain" description="H15" evidence="3">
    <location>
        <begin position="17"/>
        <end position="85"/>
    </location>
</feature>
<dbReference type="PROSITE" id="PS51504">
    <property type="entry name" value="H15"/>
    <property type="match status" value="1"/>
</dbReference>
<dbReference type="Gene3D" id="1.10.10.10">
    <property type="entry name" value="Winged helix-like DNA-binding domain superfamily/Winged helix DNA-binding domain"/>
    <property type="match status" value="1"/>
</dbReference>
<accession>A0A0C3B1G7</accession>
<reference evidence="5" key="2">
    <citation type="submission" date="2015-01" db="EMBL/GenBank/DDBJ databases">
        <title>Evolutionary Origins and Diversification of the Mycorrhizal Mutualists.</title>
        <authorList>
            <consortium name="DOE Joint Genome Institute"/>
            <consortium name="Mycorrhizal Genomics Consortium"/>
            <person name="Kohler A."/>
            <person name="Kuo A."/>
            <person name="Nagy L.G."/>
            <person name="Floudas D."/>
            <person name="Copeland A."/>
            <person name="Barry K.W."/>
            <person name="Cichocki N."/>
            <person name="Veneault-Fourrey C."/>
            <person name="LaButti K."/>
            <person name="Lindquist E.A."/>
            <person name="Lipzen A."/>
            <person name="Lundell T."/>
            <person name="Morin E."/>
            <person name="Murat C."/>
            <person name="Riley R."/>
            <person name="Ohm R."/>
            <person name="Sun H."/>
            <person name="Tunlid A."/>
            <person name="Henrissat B."/>
            <person name="Grigoriev I.V."/>
            <person name="Hibbett D.S."/>
            <person name="Martin F."/>
        </authorList>
    </citation>
    <scope>NUCLEOTIDE SEQUENCE [LARGE SCALE GENOMIC DNA]</scope>
    <source>
        <strain evidence="5">MAFF 305830</strain>
    </source>
</reference>
<dbReference type="InterPro" id="IPR036390">
    <property type="entry name" value="WH_DNA-bd_sf"/>
</dbReference>
<protein>
    <recommendedName>
        <fullName evidence="1">Histone H1</fullName>
    </recommendedName>
</protein>
<keyword evidence="5" id="KW-1185">Reference proteome</keyword>